<dbReference type="STRING" id="1123272.SAMN02745824_0054"/>
<dbReference type="RefSeq" id="WP_074203185.1">
    <property type="nucleotide sequence ID" value="NZ_FSQW01000001.1"/>
</dbReference>
<evidence type="ECO:0008006" key="3">
    <source>
        <dbReference type="Google" id="ProtNLM"/>
    </source>
</evidence>
<gene>
    <name evidence="1" type="ORF">SAMN02745824_0054</name>
</gene>
<dbReference type="SUPFAM" id="SSF53474">
    <property type="entry name" value="alpha/beta-Hydrolases"/>
    <property type="match status" value="1"/>
</dbReference>
<dbReference type="Gene3D" id="3.40.50.1820">
    <property type="entry name" value="alpha/beta hydrolase"/>
    <property type="match status" value="1"/>
</dbReference>
<dbReference type="PANTHER" id="PTHR12277:SF81">
    <property type="entry name" value="PROTEIN ABHD13"/>
    <property type="match status" value="1"/>
</dbReference>
<dbReference type="InterPro" id="IPR029058">
    <property type="entry name" value="AB_hydrolase_fold"/>
</dbReference>
<dbReference type="OrthoDB" id="9798884at2"/>
<dbReference type="Proteomes" id="UP000185192">
    <property type="component" value="Unassembled WGS sequence"/>
</dbReference>
<evidence type="ECO:0000313" key="2">
    <source>
        <dbReference type="Proteomes" id="UP000185192"/>
    </source>
</evidence>
<dbReference type="EMBL" id="FSQW01000001">
    <property type="protein sequence ID" value="SIN59526.1"/>
    <property type="molecule type" value="Genomic_DNA"/>
</dbReference>
<protein>
    <recommendedName>
        <fullName evidence="3">Serine aminopeptidase S33 domain-containing protein</fullName>
    </recommendedName>
</protein>
<name>A0A1N6CM25_9SPHN</name>
<evidence type="ECO:0000313" key="1">
    <source>
        <dbReference type="EMBL" id="SIN59526.1"/>
    </source>
</evidence>
<organism evidence="1 2">
    <name type="scientific">Parasphingorhabdus marina DSM 22363</name>
    <dbReference type="NCBI Taxonomy" id="1123272"/>
    <lineage>
        <taxon>Bacteria</taxon>
        <taxon>Pseudomonadati</taxon>
        <taxon>Pseudomonadota</taxon>
        <taxon>Alphaproteobacteria</taxon>
        <taxon>Sphingomonadales</taxon>
        <taxon>Sphingomonadaceae</taxon>
        <taxon>Parasphingorhabdus</taxon>
    </lineage>
</organism>
<accession>A0A1N6CM25</accession>
<dbReference type="AlphaFoldDB" id="A0A1N6CM25"/>
<sequence>MKQAVLSALGLAALVYLILVALAFLFQRSLLYFPSQQKPEAAALAADGFAAVAIEIEQSGALLSLWRAPETPAHPVLIHFHGNGGGVMDRLPMYRALVLEGAGLLAVGYPGYNGNPGQASEDQFYAAAQAHYDWLVAKGHAPRKIVIAGQSLGTGVATWLASRNPAAGLILEAAYTGMDDMAQQQFPILPAKWLTRDRYRSFDRIDRIDMPLSWIHGTADELIPFAMGQELFDRASKPKIAFPIRDGGHNDLWQRGIDRIIREEAVRMVDTQR</sequence>
<reference evidence="2" key="1">
    <citation type="submission" date="2016-11" db="EMBL/GenBank/DDBJ databases">
        <authorList>
            <person name="Varghese N."/>
            <person name="Submissions S."/>
        </authorList>
    </citation>
    <scope>NUCLEOTIDE SEQUENCE [LARGE SCALE GENOMIC DNA]</scope>
    <source>
        <strain evidence="2">DSM 22363</strain>
    </source>
</reference>
<dbReference type="PANTHER" id="PTHR12277">
    <property type="entry name" value="ALPHA/BETA HYDROLASE DOMAIN-CONTAINING PROTEIN"/>
    <property type="match status" value="1"/>
</dbReference>
<keyword evidence="2" id="KW-1185">Reference proteome</keyword>
<proteinExistence type="predicted"/>